<dbReference type="Gene3D" id="2.60.120.430">
    <property type="entry name" value="Galactose-binding lectin"/>
    <property type="match status" value="1"/>
</dbReference>
<reference evidence="1 2" key="1">
    <citation type="submission" date="2022-10" db="EMBL/GenBank/DDBJ databases">
        <title>Comparative genomic analysis of Cohnella hashimotonis sp. nov., isolated from the International Space Station.</title>
        <authorList>
            <person name="Simpson A."/>
            <person name="Venkateswaran K."/>
        </authorList>
    </citation>
    <scope>NUCLEOTIDE SEQUENCE [LARGE SCALE GENOMIC DNA]</scope>
    <source>
        <strain evidence="1 2">DSM 18997</strain>
    </source>
</reference>
<name>A0A9X4KHV5_9BACL</name>
<comment type="caution">
    <text evidence="1">The sequence shown here is derived from an EMBL/GenBank/DDBJ whole genome shotgun (WGS) entry which is preliminary data.</text>
</comment>
<sequence>MMEKPALKFNFTEQPIPGYVAVTLDADGRAPLYEPAVGYGFVEETCALPPRTVHTEGIMSDGAGFSIVETAFDAEPGFESDGYNRYGMAFRIDAPPGAYRIRVKLTSNAADATVSVSGMHGDRLLQDGHWDAAKRLPT</sequence>
<protein>
    <submittedName>
        <fullName evidence="1">Uncharacterized protein</fullName>
    </submittedName>
</protein>
<dbReference type="AlphaFoldDB" id="A0A9X4KHV5"/>
<dbReference type="Proteomes" id="UP001153387">
    <property type="component" value="Unassembled WGS sequence"/>
</dbReference>
<accession>A0A9X4KHV5</accession>
<evidence type="ECO:0000313" key="1">
    <source>
        <dbReference type="EMBL" id="MDG0792281.1"/>
    </source>
</evidence>
<gene>
    <name evidence="1" type="ORF">OMP38_16450</name>
</gene>
<organism evidence="1 2">
    <name type="scientific">Cohnella ginsengisoli</name>
    <dbReference type="NCBI Taxonomy" id="425004"/>
    <lineage>
        <taxon>Bacteria</taxon>
        <taxon>Bacillati</taxon>
        <taxon>Bacillota</taxon>
        <taxon>Bacilli</taxon>
        <taxon>Bacillales</taxon>
        <taxon>Paenibacillaceae</taxon>
        <taxon>Cohnella</taxon>
    </lineage>
</organism>
<keyword evidence="2" id="KW-1185">Reference proteome</keyword>
<evidence type="ECO:0000313" key="2">
    <source>
        <dbReference type="Proteomes" id="UP001153387"/>
    </source>
</evidence>
<dbReference type="RefSeq" id="WP_277566096.1">
    <property type="nucleotide sequence ID" value="NZ_JAPDHZ010000003.1"/>
</dbReference>
<proteinExistence type="predicted"/>
<dbReference type="EMBL" id="JAPDHZ010000003">
    <property type="protein sequence ID" value="MDG0792281.1"/>
    <property type="molecule type" value="Genomic_DNA"/>
</dbReference>